<dbReference type="InterPro" id="IPR013025">
    <property type="entry name" value="Ribosomal_uL23-like"/>
</dbReference>
<comment type="subunit">
    <text evidence="6">Part of the 50S ribosomal subunit. Contacts protein L29, and trigger factor when it is bound to the ribosome.</text>
</comment>
<dbReference type="Pfam" id="PF00276">
    <property type="entry name" value="Ribosomal_L23"/>
    <property type="match status" value="1"/>
</dbReference>
<gene>
    <name evidence="6" type="primary">rplW</name>
    <name evidence="7" type="ORF">LX59_02858</name>
</gene>
<dbReference type="InterPro" id="IPR012678">
    <property type="entry name" value="Ribosomal_uL23/eL15/eS24_sf"/>
</dbReference>
<evidence type="ECO:0000313" key="7">
    <source>
        <dbReference type="EMBL" id="TWH64033.1"/>
    </source>
</evidence>
<dbReference type="GO" id="GO:0005840">
    <property type="term" value="C:ribosome"/>
    <property type="evidence" value="ECO:0007669"/>
    <property type="project" value="UniProtKB-KW"/>
</dbReference>
<reference evidence="7 8" key="1">
    <citation type="submission" date="2019-07" db="EMBL/GenBank/DDBJ databases">
        <title>Genomic Encyclopedia of Type Strains, Phase I: the one thousand microbial genomes (KMG-I) project.</title>
        <authorList>
            <person name="Kyrpides N."/>
        </authorList>
    </citation>
    <scope>NUCLEOTIDE SEQUENCE [LARGE SCALE GENOMIC DNA]</scope>
    <source>
        <strain evidence="7 8">DSM 375</strain>
    </source>
</reference>
<dbReference type="NCBIfam" id="NF004359">
    <property type="entry name" value="PRK05738.1-3"/>
    <property type="match status" value="1"/>
</dbReference>
<dbReference type="SUPFAM" id="SSF54189">
    <property type="entry name" value="Ribosomal proteins S24e, L23 and L15e"/>
    <property type="match status" value="1"/>
</dbReference>
<dbReference type="InterPro" id="IPR012677">
    <property type="entry name" value="Nucleotide-bd_a/b_plait_sf"/>
</dbReference>
<dbReference type="Gene3D" id="3.30.70.330">
    <property type="match status" value="1"/>
</dbReference>
<dbReference type="EMBL" id="VLKG01000014">
    <property type="protein sequence ID" value="TWH64033.1"/>
    <property type="molecule type" value="Genomic_DNA"/>
</dbReference>
<accession>A0A562I058</accession>
<dbReference type="NCBIfam" id="NF004363">
    <property type="entry name" value="PRK05738.2-4"/>
    <property type="match status" value="1"/>
</dbReference>
<dbReference type="OrthoDB" id="9793353at2"/>
<evidence type="ECO:0000313" key="8">
    <source>
        <dbReference type="Proteomes" id="UP000319627"/>
    </source>
</evidence>
<dbReference type="FunFam" id="3.30.70.330:FF:000001">
    <property type="entry name" value="50S ribosomal protein L23"/>
    <property type="match status" value="1"/>
</dbReference>
<protein>
    <recommendedName>
        <fullName evidence="6">Large ribosomal subunit protein uL23</fullName>
    </recommendedName>
</protein>
<comment type="function">
    <text evidence="6">One of the early assembly proteins it binds 23S rRNA. One of the proteins that surrounds the polypeptide exit tunnel on the outside of the ribosome. Forms the main docking site for trigger factor binding to the ribosome.</text>
</comment>
<keyword evidence="4 6" id="KW-0689">Ribosomal protein</keyword>
<keyword evidence="3 6" id="KW-0694">RNA-binding</keyword>
<dbReference type="HAMAP" id="MF_01369_B">
    <property type="entry name" value="Ribosomal_uL23_B"/>
    <property type="match status" value="1"/>
</dbReference>
<dbReference type="RefSeq" id="WP_144573045.1">
    <property type="nucleotide sequence ID" value="NZ_VLKG01000014.1"/>
</dbReference>
<organism evidence="7 8">
    <name type="scientific">Azomonas agilis</name>
    <dbReference type="NCBI Taxonomy" id="116849"/>
    <lineage>
        <taxon>Bacteria</taxon>
        <taxon>Pseudomonadati</taxon>
        <taxon>Pseudomonadota</taxon>
        <taxon>Gammaproteobacteria</taxon>
        <taxon>Pseudomonadales</taxon>
        <taxon>Pseudomonadaceae</taxon>
        <taxon>Azomonas</taxon>
    </lineage>
</organism>
<evidence type="ECO:0000256" key="2">
    <source>
        <dbReference type="ARBA" id="ARBA00022730"/>
    </source>
</evidence>
<dbReference type="Proteomes" id="UP000319627">
    <property type="component" value="Unassembled WGS sequence"/>
</dbReference>
<comment type="caution">
    <text evidence="7">The sequence shown here is derived from an EMBL/GenBank/DDBJ whole genome shotgun (WGS) entry which is preliminary data.</text>
</comment>
<keyword evidence="2 6" id="KW-0699">rRNA-binding</keyword>
<evidence type="ECO:0000256" key="1">
    <source>
        <dbReference type="ARBA" id="ARBA00006700"/>
    </source>
</evidence>
<evidence type="ECO:0000256" key="3">
    <source>
        <dbReference type="ARBA" id="ARBA00022884"/>
    </source>
</evidence>
<evidence type="ECO:0000256" key="6">
    <source>
        <dbReference type="HAMAP-Rule" id="MF_01369"/>
    </source>
</evidence>
<dbReference type="GO" id="GO:0019843">
    <property type="term" value="F:rRNA binding"/>
    <property type="evidence" value="ECO:0007669"/>
    <property type="project" value="UniProtKB-UniRule"/>
</dbReference>
<comment type="similarity">
    <text evidence="1 6">Belongs to the universal ribosomal protein uL23 family.</text>
</comment>
<keyword evidence="5 6" id="KW-0687">Ribonucleoprotein</keyword>
<sequence length="100" mass="11136">MNQERVFKVLLGPHISEKATRLADTQNQFVFKVATDATKLEVKKAVESLFSVKVARVTTLNVQGKTKRTARGLGKRNDWKKAYVALQPGQDLDFTSTAAE</sequence>
<keyword evidence="8" id="KW-1185">Reference proteome</keyword>
<dbReference type="PANTHER" id="PTHR11620">
    <property type="entry name" value="60S RIBOSOMAL PROTEIN L23A"/>
    <property type="match status" value="1"/>
</dbReference>
<evidence type="ECO:0000256" key="4">
    <source>
        <dbReference type="ARBA" id="ARBA00022980"/>
    </source>
</evidence>
<dbReference type="GO" id="GO:0006412">
    <property type="term" value="P:translation"/>
    <property type="evidence" value="ECO:0007669"/>
    <property type="project" value="UniProtKB-UniRule"/>
</dbReference>
<dbReference type="GO" id="GO:0003735">
    <property type="term" value="F:structural constituent of ribosome"/>
    <property type="evidence" value="ECO:0007669"/>
    <property type="project" value="InterPro"/>
</dbReference>
<dbReference type="GO" id="GO:1990904">
    <property type="term" value="C:ribonucleoprotein complex"/>
    <property type="evidence" value="ECO:0007669"/>
    <property type="project" value="UniProtKB-KW"/>
</dbReference>
<evidence type="ECO:0000256" key="5">
    <source>
        <dbReference type="ARBA" id="ARBA00023274"/>
    </source>
</evidence>
<proteinExistence type="inferred from homology"/>
<dbReference type="AlphaFoldDB" id="A0A562I058"/>
<name>A0A562I058_9GAMM</name>